<dbReference type="EMBL" id="NGJX01000007">
    <property type="protein sequence ID" value="RSU01567.1"/>
    <property type="molecule type" value="Genomic_DNA"/>
</dbReference>
<comment type="caution">
    <text evidence="1">The sequence shown here is derived from an EMBL/GenBank/DDBJ whole genome shotgun (WGS) entry which is preliminary data.</text>
</comment>
<dbReference type="RefSeq" id="WP_114289774.1">
    <property type="nucleotide sequence ID" value="NZ_JBMEAJ010000007.1"/>
</dbReference>
<accession>A0A369AXJ2</accession>
<proteinExistence type="predicted"/>
<keyword evidence="2" id="KW-1185">Reference proteome</keyword>
<reference evidence="1 2" key="1">
    <citation type="submission" date="2017-05" db="EMBL/GenBank/DDBJ databases">
        <title>Vagococcus spp. assemblies.</title>
        <authorList>
            <person name="Gulvik C.A."/>
        </authorList>
    </citation>
    <scope>NUCLEOTIDE SEQUENCE [LARGE SCALE GENOMIC DNA]</scope>
    <source>
        <strain evidence="1 2">NCFB 2497</strain>
    </source>
</reference>
<evidence type="ECO:0008006" key="3">
    <source>
        <dbReference type="Google" id="ProtNLM"/>
    </source>
</evidence>
<gene>
    <name evidence="1" type="ORF">CBF32_08545</name>
</gene>
<dbReference type="Proteomes" id="UP000288197">
    <property type="component" value="Unassembled WGS sequence"/>
</dbReference>
<name>A0A369AXJ2_9ENTE</name>
<dbReference type="OrthoDB" id="1069985at2"/>
<evidence type="ECO:0000313" key="1">
    <source>
        <dbReference type="EMBL" id="RSU01567.1"/>
    </source>
</evidence>
<organism evidence="1 2">
    <name type="scientific">Vagococcus fluvialis</name>
    <dbReference type="NCBI Taxonomy" id="2738"/>
    <lineage>
        <taxon>Bacteria</taxon>
        <taxon>Bacillati</taxon>
        <taxon>Bacillota</taxon>
        <taxon>Bacilli</taxon>
        <taxon>Lactobacillales</taxon>
        <taxon>Enterococcaceae</taxon>
        <taxon>Vagococcus</taxon>
    </lineage>
</organism>
<dbReference type="AlphaFoldDB" id="A0A369AXJ2"/>
<dbReference type="GeneID" id="63146590"/>
<evidence type="ECO:0000313" key="2">
    <source>
        <dbReference type="Proteomes" id="UP000288197"/>
    </source>
</evidence>
<protein>
    <recommendedName>
        <fullName evidence="3">Peptidase M50-like protein</fullName>
    </recommendedName>
</protein>
<sequence>MKKINIKSVLFILFFMIVGGFLGIFIGMMTDGGNITPIDLLLVAPYFILSIVLHIIIHEAGHLVMGLLTGYTFLSFRIFSWVLVKQHNKIKLTKQKVPGTLGQCLLIPPEREEFIYKLYLLGGVLFNFLASLLMISLISVFPVFTIVFSGIGCVLGLMNLIPTGFNDGNTLKLANSSIENQELLFLQLDVNAQMMVGKKFTELPNDYFSLIAENPKHSYFNDFQEFLILGKCIEKRNWVEVATSLEKLWENLDSLILPYQLELKKEMFYYLLIRKQEDEKLTELLKDKHLHKYLNMKTISNKRVLATKAYFYDQDLEKSFELINEGLLLKEKTSNLGEFLVESDNLVWLKEQIADMEANKLEKIN</sequence>